<dbReference type="GO" id="GO:0016747">
    <property type="term" value="F:acyltransferase activity, transferring groups other than amino-acyl groups"/>
    <property type="evidence" value="ECO:0007669"/>
    <property type="project" value="InterPro"/>
</dbReference>
<feature type="compositionally biased region" description="Basic and acidic residues" evidence="3">
    <location>
        <begin position="14"/>
        <end position="27"/>
    </location>
</feature>
<keyword evidence="1" id="KW-0808">Transferase</keyword>
<feature type="domain" description="N-acetyltransferase" evidence="4">
    <location>
        <begin position="40"/>
        <end position="212"/>
    </location>
</feature>
<dbReference type="Proteomes" id="UP000016933">
    <property type="component" value="Unassembled WGS sequence"/>
</dbReference>
<dbReference type="GO" id="GO:0031415">
    <property type="term" value="C:NatA complex"/>
    <property type="evidence" value="ECO:0007669"/>
    <property type="project" value="TreeGrafter"/>
</dbReference>
<reference evidence="6" key="1">
    <citation type="journal article" date="2012" name="PLoS Genet.">
        <title>The genomes of the fungal plant pathogens Cladosporium fulvum and Dothistroma septosporum reveal adaptation to different hosts and lifestyles but also signatures of common ancestry.</title>
        <authorList>
            <person name="de Wit P.J.G.M."/>
            <person name="van der Burgt A."/>
            <person name="Oekmen B."/>
            <person name="Stergiopoulos I."/>
            <person name="Abd-Elsalam K.A."/>
            <person name="Aerts A.L."/>
            <person name="Bahkali A.H."/>
            <person name="Beenen H.G."/>
            <person name="Chettri P."/>
            <person name="Cox M.P."/>
            <person name="Datema E."/>
            <person name="de Vries R.P."/>
            <person name="Dhillon B."/>
            <person name="Ganley A.R."/>
            <person name="Griffiths S.A."/>
            <person name="Guo Y."/>
            <person name="Hamelin R.C."/>
            <person name="Henrissat B."/>
            <person name="Kabir M.S."/>
            <person name="Jashni M.K."/>
            <person name="Kema G."/>
            <person name="Klaubauf S."/>
            <person name="Lapidus A."/>
            <person name="Levasseur A."/>
            <person name="Lindquist E."/>
            <person name="Mehrabi R."/>
            <person name="Ohm R.A."/>
            <person name="Owen T.J."/>
            <person name="Salamov A."/>
            <person name="Schwelm A."/>
            <person name="Schijlen E."/>
            <person name="Sun H."/>
            <person name="van den Burg H.A."/>
            <person name="van Ham R.C.H.J."/>
            <person name="Zhang S."/>
            <person name="Goodwin S.B."/>
            <person name="Grigoriev I.V."/>
            <person name="Collemare J."/>
            <person name="Bradshaw R.E."/>
        </authorList>
    </citation>
    <scope>NUCLEOTIDE SEQUENCE [LARGE SCALE GENOMIC DNA]</scope>
    <source>
        <strain evidence="6">NZE10 / CBS 128990</strain>
    </source>
</reference>
<feature type="region of interest" description="Disordered" evidence="3">
    <location>
        <begin position="1"/>
        <end position="27"/>
    </location>
</feature>
<dbReference type="SMR" id="N1Q410"/>
<dbReference type="eggNOG" id="KOG3138">
    <property type="taxonomic scope" value="Eukaryota"/>
</dbReference>
<dbReference type="InterPro" id="IPR000182">
    <property type="entry name" value="GNAT_dom"/>
</dbReference>
<organism evidence="5 6">
    <name type="scientific">Dothistroma septosporum (strain NZE10 / CBS 128990)</name>
    <name type="common">Red band needle blight fungus</name>
    <name type="synonym">Mycosphaerella pini</name>
    <dbReference type="NCBI Taxonomy" id="675120"/>
    <lineage>
        <taxon>Eukaryota</taxon>
        <taxon>Fungi</taxon>
        <taxon>Dikarya</taxon>
        <taxon>Ascomycota</taxon>
        <taxon>Pezizomycotina</taxon>
        <taxon>Dothideomycetes</taxon>
        <taxon>Dothideomycetidae</taxon>
        <taxon>Mycosphaerellales</taxon>
        <taxon>Mycosphaerellaceae</taxon>
        <taxon>Dothistroma</taxon>
    </lineage>
</organism>
<sequence>MLDDDRPQAAGQLGRHDAVEAAKEQDSRLLTPKRGLPSNVDFRSCTKEDISHLKRLTSLLLPIPYPDKFYREIIEDPLTYDITLLAVWHDDPAMKGKERGRLVGAIRCRLLAHIPVADVQKPRREGPILYLSTLVLLSPYRSHGIATHLLQILTKRAIEDHCISSVGAHVWVSNAEGRDWYRKRGFQEVSKENGYYRRLDPQDAVVMQKDIGPSDLWQADTNPFK</sequence>
<dbReference type="OMA" id="ICCRLET"/>
<evidence type="ECO:0000256" key="1">
    <source>
        <dbReference type="ARBA" id="ARBA00022679"/>
    </source>
</evidence>
<gene>
    <name evidence="5" type="ORF">DOTSEDRAFT_40460</name>
</gene>
<protein>
    <recommendedName>
        <fullName evidence="4">N-acetyltransferase domain-containing protein</fullName>
    </recommendedName>
</protein>
<keyword evidence="6" id="KW-1185">Reference proteome</keyword>
<dbReference type="GO" id="GO:0007064">
    <property type="term" value="P:mitotic sister chromatid cohesion"/>
    <property type="evidence" value="ECO:0007669"/>
    <property type="project" value="TreeGrafter"/>
</dbReference>
<dbReference type="Pfam" id="PF00583">
    <property type="entry name" value="Acetyltransf_1"/>
    <property type="match status" value="1"/>
</dbReference>
<evidence type="ECO:0000256" key="2">
    <source>
        <dbReference type="ARBA" id="ARBA00023315"/>
    </source>
</evidence>
<evidence type="ECO:0000259" key="4">
    <source>
        <dbReference type="PROSITE" id="PS51186"/>
    </source>
</evidence>
<evidence type="ECO:0000313" key="6">
    <source>
        <dbReference type="Proteomes" id="UP000016933"/>
    </source>
</evidence>
<keyword evidence="2" id="KW-0012">Acyltransferase</keyword>
<dbReference type="PANTHER" id="PTHR42919">
    <property type="entry name" value="N-ALPHA-ACETYLTRANSFERASE"/>
    <property type="match status" value="1"/>
</dbReference>
<accession>N1Q410</accession>
<dbReference type="STRING" id="675120.N1Q410"/>
<reference evidence="5 6" key="2">
    <citation type="journal article" date="2012" name="PLoS Pathog.">
        <title>Diverse lifestyles and strategies of plant pathogenesis encoded in the genomes of eighteen Dothideomycetes fungi.</title>
        <authorList>
            <person name="Ohm R.A."/>
            <person name="Feau N."/>
            <person name="Henrissat B."/>
            <person name="Schoch C.L."/>
            <person name="Horwitz B.A."/>
            <person name="Barry K.W."/>
            <person name="Condon B.J."/>
            <person name="Copeland A.C."/>
            <person name="Dhillon B."/>
            <person name="Glaser F."/>
            <person name="Hesse C.N."/>
            <person name="Kosti I."/>
            <person name="LaButti K."/>
            <person name="Lindquist E.A."/>
            <person name="Lucas S."/>
            <person name="Salamov A.A."/>
            <person name="Bradshaw R.E."/>
            <person name="Ciuffetti L."/>
            <person name="Hamelin R.C."/>
            <person name="Kema G.H.J."/>
            <person name="Lawrence C."/>
            <person name="Scott J.A."/>
            <person name="Spatafora J.W."/>
            <person name="Turgeon B.G."/>
            <person name="de Wit P.J.G.M."/>
            <person name="Zhong S."/>
            <person name="Goodwin S.B."/>
            <person name="Grigoriev I.V."/>
        </authorList>
    </citation>
    <scope>NUCLEOTIDE SEQUENCE [LARGE SCALE GENOMIC DNA]</scope>
    <source>
        <strain evidence="6">NZE10 / CBS 128990</strain>
    </source>
</reference>
<name>N1Q410_DOTSN</name>
<evidence type="ECO:0000256" key="3">
    <source>
        <dbReference type="SAM" id="MobiDB-lite"/>
    </source>
</evidence>
<evidence type="ECO:0000313" key="5">
    <source>
        <dbReference type="EMBL" id="EME49214.1"/>
    </source>
</evidence>
<dbReference type="Gene3D" id="3.40.630.30">
    <property type="match status" value="1"/>
</dbReference>
<dbReference type="OrthoDB" id="47374at2759"/>
<dbReference type="EMBL" id="KB446535">
    <property type="protein sequence ID" value="EME49214.1"/>
    <property type="molecule type" value="Genomic_DNA"/>
</dbReference>
<dbReference type="HOGENOM" id="CLU_013985_5_1_1"/>
<dbReference type="SUPFAM" id="SSF55729">
    <property type="entry name" value="Acyl-CoA N-acyltransferases (Nat)"/>
    <property type="match status" value="1"/>
</dbReference>
<dbReference type="PANTHER" id="PTHR42919:SF8">
    <property type="entry name" value="N-ALPHA-ACETYLTRANSFERASE 50"/>
    <property type="match status" value="1"/>
</dbReference>
<proteinExistence type="predicted"/>
<dbReference type="CDD" id="cd04301">
    <property type="entry name" value="NAT_SF"/>
    <property type="match status" value="1"/>
</dbReference>
<dbReference type="InterPro" id="IPR051556">
    <property type="entry name" value="N-term/lysine_N-AcTrnsfr"/>
</dbReference>
<dbReference type="InterPro" id="IPR016181">
    <property type="entry name" value="Acyl_CoA_acyltransferase"/>
</dbReference>
<dbReference type="AlphaFoldDB" id="N1Q410"/>
<dbReference type="PROSITE" id="PS51186">
    <property type="entry name" value="GNAT"/>
    <property type="match status" value="1"/>
</dbReference>